<organism evidence="1 2">
    <name type="scientific">Methylosinus trichosporium (strain ATCC 35070 / NCIMB 11131 / UNIQEM 75 / OB3b)</name>
    <dbReference type="NCBI Taxonomy" id="595536"/>
    <lineage>
        <taxon>Bacteria</taxon>
        <taxon>Pseudomonadati</taxon>
        <taxon>Pseudomonadota</taxon>
        <taxon>Alphaproteobacteria</taxon>
        <taxon>Hyphomicrobiales</taxon>
        <taxon>Methylocystaceae</taxon>
        <taxon>Methylosinus</taxon>
    </lineage>
</organism>
<dbReference type="EMBL" id="CP023737">
    <property type="protein sequence ID" value="ATQ66623.1"/>
    <property type="molecule type" value="Genomic_DNA"/>
</dbReference>
<name>A0A2D2CV57_METT3</name>
<reference evidence="2" key="1">
    <citation type="submission" date="2017-10" db="EMBL/GenBank/DDBJ databases">
        <title>Completed PacBio SMRT sequence of Methylosinus trichosporium OB3b reveals presence of a third large plasmid.</title>
        <authorList>
            <person name="Charles T.C."/>
            <person name="Lynch M.D.J."/>
            <person name="Heil J.R."/>
            <person name="Cheng J."/>
        </authorList>
    </citation>
    <scope>NUCLEOTIDE SEQUENCE [LARGE SCALE GENOMIC DNA]</scope>
    <source>
        <strain evidence="2">OB3b</strain>
    </source>
</reference>
<evidence type="ECO:0000313" key="2">
    <source>
        <dbReference type="Proteomes" id="UP000230709"/>
    </source>
</evidence>
<dbReference type="Proteomes" id="UP000230709">
    <property type="component" value="Chromosome"/>
</dbReference>
<dbReference type="RefSeq" id="WP_003610913.1">
    <property type="nucleotide sequence ID" value="NZ_ADVE02000001.1"/>
</dbReference>
<sequence>MEQTVTFSLARSDAEALVGTLRRRAERLCDIRRELCEPEEGDELERQERAFFEAENAVVERVLAVLDGALSAAAHA</sequence>
<protein>
    <submittedName>
        <fullName evidence="1">Uncharacterized protein</fullName>
    </submittedName>
</protein>
<gene>
    <name evidence="1" type="ORF">CQW49_00965</name>
</gene>
<dbReference type="KEGG" id="mtw:CQW49_00965"/>
<proteinExistence type="predicted"/>
<keyword evidence="2" id="KW-1185">Reference proteome</keyword>
<evidence type="ECO:0000313" key="1">
    <source>
        <dbReference type="EMBL" id="ATQ66623.1"/>
    </source>
</evidence>
<accession>A0A2D2CV57</accession>
<dbReference type="AlphaFoldDB" id="A0A2D2CV57"/>